<dbReference type="NCBIfam" id="NF033564">
    <property type="entry name" value="transpos_ISAs1"/>
    <property type="match status" value="1"/>
</dbReference>
<evidence type="ECO:0000313" key="2">
    <source>
        <dbReference type="Proteomes" id="UP001601422"/>
    </source>
</evidence>
<dbReference type="PANTHER" id="PTHR30298">
    <property type="entry name" value="H REPEAT-ASSOCIATED PREDICTED TRANSPOSASE"/>
    <property type="match status" value="1"/>
</dbReference>
<accession>A0ABW6N9B8</accession>
<reference evidence="1 2" key="1">
    <citation type="submission" date="2024-10" db="EMBL/GenBank/DDBJ databases">
        <title>The Natural Products Discovery Center: Release of the First 8490 Sequenced Strains for Exploring Actinobacteria Biosynthetic Diversity.</title>
        <authorList>
            <person name="Kalkreuter E."/>
            <person name="Kautsar S.A."/>
            <person name="Yang D."/>
            <person name="Bader C.D."/>
            <person name="Teijaro C.N."/>
            <person name="Fluegel L."/>
            <person name="Davis C.M."/>
            <person name="Simpson J.R."/>
            <person name="Lauterbach L."/>
            <person name="Steele A.D."/>
            <person name="Gui C."/>
            <person name="Meng S."/>
            <person name="Li G."/>
            <person name="Viehrig K."/>
            <person name="Ye F."/>
            <person name="Su P."/>
            <person name="Kiefer A.F."/>
            <person name="Nichols A."/>
            <person name="Cepeda A.J."/>
            <person name="Yan W."/>
            <person name="Fan B."/>
            <person name="Jiang Y."/>
            <person name="Adhikari A."/>
            <person name="Zheng C.-J."/>
            <person name="Schuster L."/>
            <person name="Cowan T.M."/>
            <person name="Smanski M.J."/>
            <person name="Chevrette M.G."/>
            <person name="De Carvalho L.P.S."/>
            <person name="Shen B."/>
        </authorList>
    </citation>
    <scope>NUCLEOTIDE SEQUENCE [LARGE SCALE GENOMIC DNA]</scope>
    <source>
        <strain evidence="1 2">NPDC005497</strain>
    </source>
</reference>
<dbReference type="EMBL" id="JBIAJP010000026">
    <property type="protein sequence ID" value="MFF0009839.1"/>
    <property type="molecule type" value="Genomic_DNA"/>
</dbReference>
<dbReference type="Proteomes" id="UP001601422">
    <property type="component" value="Unassembled WGS sequence"/>
</dbReference>
<dbReference type="RefSeq" id="WP_389835925.1">
    <property type="nucleotide sequence ID" value="NZ_JBIAJP010000026.1"/>
</dbReference>
<organism evidence="1 2">
    <name type="scientific">Streptomyces tibetensis</name>
    <dbReference type="NCBI Taxonomy" id="2382123"/>
    <lineage>
        <taxon>Bacteria</taxon>
        <taxon>Bacillati</taxon>
        <taxon>Actinomycetota</taxon>
        <taxon>Actinomycetes</taxon>
        <taxon>Kitasatosporales</taxon>
        <taxon>Streptomycetaceae</taxon>
        <taxon>Streptomyces</taxon>
    </lineage>
</organism>
<dbReference type="InterPro" id="IPR047647">
    <property type="entry name" value="ISAs1_transpos"/>
</dbReference>
<evidence type="ECO:0000313" key="1">
    <source>
        <dbReference type="EMBL" id="MFF0009839.1"/>
    </source>
</evidence>
<protein>
    <submittedName>
        <fullName evidence="1">ISAs1 family transposase</fullName>
    </submittedName>
</protein>
<name>A0ABW6N9B8_9ACTN</name>
<sequence>MDRTRTAAHGRDEIRRLKAVTVPGLPFPHAAQALQIVRRRRTVRTGKVSLARVYAVSSLTVHQATAADLAERVRGHWAIENLEHHVRDVTFGEDASRVRTGSAPRAMASLRNLAIGALRLAGRDNIAESLRHHGRDMTRPPAALGLT</sequence>
<dbReference type="InterPro" id="IPR051698">
    <property type="entry name" value="Transposase_11-like"/>
</dbReference>
<keyword evidence="2" id="KW-1185">Reference proteome</keyword>
<gene>
    <name evidence="1" type="ORF">ACFYQT_41390</name>
</gene>
<proteinExistence type="predicted"/>
<comment type="caution">
    <text evidence="1">The sequence shown here is derived from an EMBL/GenBank/DDBJ whole genome shotgun (WGS) entry which is preliminary data.</text>
</comment>
<dbReference type="PANTHER" id="PTHR30298:SF0">
    <property type="entry name" value="PROTEIN YBFL-RELATED"/>
    <property type="match status" value="1"/>
</dbReference>